<dbReference type="Proteomes" id="UP001295469">
    <property type="component" value="Chromosome C02"/>
</dbReference>
<proteinExistence type="predicted"/>
<protein>
    <submittedName>
        <fullName evidence="1">(rape) hypothetical protein</fullName>
    </submittedName>
</protein>
<dbReference type="EMBL" id="HG994366">
    <property type="protein sequence ID" value="CAF1892027.1"/>
    <property type="molecule type" value="Genomic_DNA"/>
</dbReference>
<name>A0A816JPF4_BRANA</name>
<gene>
    <name evidence="1" type="ORF">DARMORV10_C02P13230.1</name>
</gene>
<reference evidence="1" key="1">
    <citation type="submission" date="2021-01" db="EMBL/GenBank/DDBJ databases">
        <authorList>
            <consortium name="Genoscope - CEA"/>
            <person name="William W."/>
        </authorList>
    </citation>
    <scope>NUCLEOTIDE SEQUENCE</scope>
</reference>
<organism evidence="1">
    <name type="scientific">Brassica napus</name>
    <name type="common">Rape</name>
    <dbReference type="NCBI Taxonomy" id="3708"/>
    <lineage>
        <taxon>Eukaryota</taxon>
        <taxon>Viridiplantae</taxon>
        <taxon>Streptophyta</taxon>
        <taxon>Embryophyta</taxon>
        <taxon>Tracheophyta</taxon>
        <taxon>Spermatophyta</taxon>
        <taxon>Magnoliopsida</taxon>
        <taxon>eudicotyledons</taxon>
        <taxon>Gunneridae</taxon>
        <taxon>Pentapetalae</taxon>
        <taxon>rosids</taxon>
        <taxon>malvids</taxon>
        <taxon>Brassicales</taxon>
        <taxon>Brassicaceae</taxon>
        <taxon>Brassiceae</taxon>
        <taxon>Brassica</taxon>
    </lineage>
</organism>
<accession>A0A816JPF4</accession>
<evidence type="ECO:0000313" key="1">
    <source>
        <dbReference type="EMBL" id="CAF1892027.1"/>
    </source>
</evidence>
<dbReference type="AlphaFoldDB" id="A0A816JPF4"/>
<sequence>MESYAVVSSESLILPEPPDPDLDMVFPMDSPVPLVPLALLRFSASNSCPILGGAHPKNLLVLSVSQSWWALPSGSSVVSLPCSILSIIHVSPPPPSRSFKLGLKRYLGDPCHQPPQTYLLSQQVVNLVSDVGGNPLWCPSLNNRFVNLTSDVGGNPLRRSALSLLFVNLVSDVGGNLLQHPAMSHQKLVSFSFSLLTSLLPCGAVCTEPEAVRLCRGSFIDAFKPGVEFAVNFI</sequence>